<dbReference type="GO" id="GO:0016787">
    <property type="term" value="F:hydrolase activity"/>
    <property type="evidence" value="ECO:0007669"/>
    <property type="project" value="UniProtKB-KW"/>
</dbReference>
<evidence type="ECO:0000313" key="6">
    <source>
        <dbReference type="EMBL" id="SVC38616.1"/>
    </source>
</evidence>
<dbReference type="InterPro" id="IPR001650">
    <property type="entry name" value="Helicase_C-like"/>
</dbReference>
<dbReference type="EMBL" id="UINC01088418">
    <property type="protein sequence ID" value="SVC38616.1"/>
    <property type="molecule type" value="Genomic_DNA"/>
</dbReference>
<dbReference type="SUPFAM" id="SSF52540">
    <property type="entry name" value="P-loop containing nucleoside triphosphate hydrolases"/>
    <property type="match status" value="2"/>
</dbReference>
<sequence>MQIPGKITAVLGPTNTGKTHLAIERMLGHRTGIIGCPLRLLAREIYDKVVLAKGSSEVALITGEEKIIPHHPKFYVCTTESMPTDQSAEFLAVDEIQLAADPQRGHVFTDRLLYARGLAETMFLGSLTVRPLIKELIPEAEIISRPRFSKLSYSGEKKITRLLPRSAIVTFSASEVYLMAETIRRLRGGSAVVLGALSPRTRNAQVAMFEEGEVDYLIATDAIGMGLNLDVHHVAFAQLKKFDGQRRRSLTTPEVAQIAGRAGRYMRDGSFGSTAGAGPIAGEIVSAVEEHVFPALTSIYWRNTELSFASVEQLLASLEQNPVSPRLLKPRNAEDIRALRALASDPTIKT</sequence>
<dbReference type="PROSITE" id="PS51194">
    <property type="entry name" value="HELICASE_CTER"/>
    <property type="match status" value="1"/>
</dbReference>
<dbReference type="GO" id="GO:0004386">
    <property type="term" value="F:helicase activity"/>
    <property type="evidence" value="ECO:0007669"/>
    <property type="project" value="UniProtKB-KW"/>
</dbReference>
<dbReference type="Gene3D" id="3.40.50.300">
    <property type="entry name" value="P-loop containing nucleotide triphosphate hydrolases"/>
    <property type="match status" value="2"/>
</dbReference>
<reference evidence="6" key="1">
    <citation type="submission" date="2018-05" db="EMBL/GenBank/DDBJ databases">
        <authorList>
            <person name="Lanie J.A."/>
            <person name="Ng W.-L."/>
            <person name="Kazmierczak K.M."/>
            <person name="Andrzejewski T.M."/>
            <person name="Davidsen T.M."/>
            <person name="Wayne K.J."/>
            <person name="Tettelin H."/>
            <person name="Glass J.I."/>
            <person name="Rusch D."/>
            <person name="Podicherti R."/>
            <person name="Tsui H.-C.T."/>
            <person name="Winkler M.E."/>
        </authorList>
    </citation>
    <scope>NUCLEOTIDE SEQUENCE</scope>
</reference>
<keyword evidence="1" id="KW-0547">Nucleotide-binding</keyword>
<dbReference type="Pfam" id="PF22527">
    <property type="entry name" value="DEXQc_Suv3"/>
    <property type="match status" value="1"/>
</dbReference>
<proteinExistence type="predicted"/>
<dbReference type="PANTHER" id="PTHR12131">
    <property type="entry name" value="ATP-DEPENDENT RNA AND DNA HELICASE"/>
    <property type="match status" value="1"/>
</dbReference>
<evidence type="ECO:0000256" key="1">
    <source>
        <dbReference type="ARBA" id="ARBA00022741"/>
    </source>
</evidence>
<evidence type="ECO:0000256" key="3">
    <source>
        <dbReference type="ARBA" id="ARBA00022806"/>
    </source>
</evidence>
<keyword evidence="2" id="KW-0378">Hydrolase</keyword>
<organism evidence="6">
    <name type="scientific">marine metagenome</name>
    <dbReference type="NCBI Taxonomy" id="408172"/>
    <lineage>
        <taxon>unclassified sequences</taxon>
        <taxon>metagenomes</taxon>
        <taxon>ecological metagenomes</taxon>
    </lineage>
</organism>
<gene>
    <name evidence="6" type="ORF">METZ01_LOCUS291470</name>
</gene>
<evidence type="ECO:0000259" key="5">
    <source>
        <dbReference type="PROSITE" id="PS51194"/>
    </source>
</evidence>
<dbReference type="PANTHER" id="PTHR12131:SF1">
    <property type="entry name" value="ATP-DEPENDENT RNA HELICASE SUPV3L1, MITOCHONDRIAL-RELATED"/>
    <property type="match status" value="1"/>
</dbReference>
<accession>A0A382LPX8</accession>
<evidence type="ECO:0000256" key="2">
    <source>
        <dbReference type="ARBA" id="ARBA00022801"/>
    </source>
</evidence>
<keyword evidence="3" id="KW-0347">Helicase</keyword>
<dbReference type="InterPro" id="IPR027417">
    <property type="entry name" value="P-loop_NTPase"/>
</dbReference>
<dbReference type="Pfam" id="PF00271">
    <property type="entry name" value="Helicase_C"/>
    <property type="match status" value="1"/>
</dbReference>
<dbReference type="AlphaFoldDB" id="A0A382LPX8"/>
<dbReference type="InterPro" id="IPR055206">
    <property type="entry name" value="DEXQc_SUV3"/>
</dbReference>
<name>A0A382LPX8_9ZZZZ</name>
<keyword evidence="4" id="KW-0067">ATP-binding</keyword>
<feature type="non-terminal residue" evidence="6">
    <location>
        <position position="350"/>
    </location>
</feature>
<evidence type="ECO:0000256" key="4">
    <source>
        <dbReference type="ARBA" id="ARBA00022840"/>
    </source>
</evidence>
<feature type="domain" description="Helicase C-terminal" evidence="5">
    <location>
        <begin position="154"/>
        <end position="319"/>
    </location>
</feature>
<protein>
    <recommendedName>
        <fullName evidence="5">Helicase C-terminal domain-containing protein</fullName>
    </recommendedName>
</protein>
<dbReference type="SMART" id="SM00490">
    <property type="entry name" value="HELICc"/>
    <property type="match status" value="1"/>
</dbReference>
<dbReference type="InterPro" id="IPR050699">
    <property type="entry name" value="RNA-DNA_Helicase"/>
</dbReference>
<dbReference type="GO" id="GO:0005524">
    <property type="term" value="F:ATP binding"/>
    <property type="evidence" value="ECO:0007669"/>
    <property type="project" value="UniProtKB-KW"/>
</dbReference>